<dbReference type="Gene3D" id="1.10.12.10">
    <property type="entry name" value="Lyase 2-enoyl-coa Hydratase, Chain A, domain 2"/>
    <property type="match status" value="1"/>
</dbReference>
<dbReference type="AlphaFoldDB" id="A0A235HFS2"/>
<comment type="caution">
    <text evidence="4">The sequence shown here is derived from an EMBL/GenBank/DDBJ whole genome shotgun (WGS) entry which is preliminary data.</text>
</comment>
<evidence type="ECO:0000256" key="2">
    <source>
        <dbReference type="ARBA" id="ARBA00023239"/>
    </source>
</evidence>
<evidence type="ECO:0000256" key="1">
    <source>
        <dbReference type="ARBA" id="ARBA00005254"/>
    </source>
</evidence>
<dbReference type="RefSeq" id="WP_094302650.1">
    <property type="nucleotide sequence ID" value="NZ_NOWT01000005.1"/>
</dbReference>
<protein>
    <submittedName>
        <fullName evidence="4">Enoyl-CoA hydratase</fullName>
    </submittedName>
</protein>
<dbReference type="PANTHER" id="PTHR11941:SF54">
    <property type="entry name" value="ENOYL-COA HYDRATASE, MITOCHONDRIAL"/>
    <property type="match status" value="1"/>
</dbReference>
<dbReference type="InterPro" id="IPR014748">
    <property type="entry name" value="Enoyl-CoA_hydra_C"/>
</dbReference>
<keyword evidence="4" id="KW-0614">Plasmid</keyword>
<keyword evidence="2" id="KW-0456">Lyase</keyword>
<dbReference type="InterPro" id="IPR018376">
    <property type="entry name" value="Enoyl-CoA_hyd/isom_CS"/>
</dbReference>
<dbReference type="Proteomes" id="UP000215367">
    <property type="component" value="Unassembled WGS sequence"/>
</dbReference>
<comment type="similarity">
    <text evidence="1 3">Belongs to the enoyl-CoA hydratase/isomerase family.</text>
</comment>
<evidence type="ECO:0000313" key="5">
    <source>
        <dbReference type="Proteomes" id="UP000215367"/>
    </source>
</evidence>
<dbReference type="SUPFAM" id="SSF52096">
    <property type="entry name" value="ClpP/crotonase"/>
    <property type="match status" value="1"/>
</dbReference>
<dbReference type="Pfam" id="PF00378">
    <property type="entry name" value="ECH_1"/>
    <property type="match status" value="1"/>
</dbReference>
<organism evidence="4 5">
    <name type="scientific">Azospirillum brasilense</name>
    <dbReference type="NCBI Taxonomy" id="192"/>
    <lineage>
        <taxon>Bacteria</taxon>
        <taxon>Pseudomonadati</taxon>
        <taxon>Pseudomonadota</taxon>
        <taxon>Alphaproteobacteria</taxon>
        <taxon>Rhodospirillales</taxon>
        <taxon>Azospirillaceae</taxon>
        <taxon>Azospirillum</taxon>
    </lineage>
</organism>
<geneLocation type="plasmid" evidence="4">
    <name>unnamed</name>
</geneLocation>
<reference evidence="4 5" key="1">
    <citation type="submission" date="2017-07" db="EMBL/GenBank/DDBJ databases">
        <title>Whole genome sequence of Azospirillum brasilense 2A1, a potential biofertilizer strain.</title>
        <authorList>
            <person name="Fontana C.A."/>
            <person name="Toffoli L.M."/>
            <person name="Salazar S.M."/>
            <person name="Puglisi E."/>
            <person name="Pedraza R."/>
            <person name="Bassi D."/>
            <person name="Cocconcelli P.S."/>
        </authorList>
    </citation>
    <scope>NUCLEOTIDE SEQUENCE [LARGE SCALE GENOMIC DNA]</scope>
    <source>
        <strain evidence="4 5">2A1</strain>
        <plasmid evidence="4">unnamed</plasmid>
    </source>
</reference>
<dbReference type="InterPro" id="IPR001753">
    <property type="entry name" value="Enoyl-CoA_hydra/iso"/>
</dbReference>
<dbReference type="EMBL" id="NOWT01000005">
    <property type="protein sequence ID" value="OYD84770.1"/>
    <property type="molecule type" value="Genomic_DNA"/>
</dbReference>
<dbReference type="GO" id="GO:0016829">
    <property type="term" value="F:lyase activity"/>
    <property type="evidence" value="ECO:0007669"/>
    <property type="project" value="UniProtKB-KW"/>
</dbReference>
<evidence type="ECO:0000256" key="3">
    <source>
        <dbReference type="RuleBase" id="RU003707"/>
    </source>
</evidence>
<dbReference type="InterPro" id="IPR029045">
    <property type="entry name" value="ClpP/crotonase-like_dom_sf"/>
</dbReference>
<accession>A0A235HFS2</accession>
<name>A0A235HFS2_AZOBR</name>
<dbReference type="GO" id="GO:0006635">
    <property type="term" value="P:fatty acid beta-oxidation"/>
    <property type="evidence" value="ECO:0007669"/>
    <property type="project" value="TreeGrafter"/>
</dbReference>
<evidence type="ECO:0000313" key="4">
    <source>
        <dbReference type="EMBL" id="OYD84770.1"/>
    </source>
</evidence>
<dbReference type="CDD" id="cd06558">
    <property type="entry name" value="crotonase-like"/>
    <property type="match status" value="1"/>
</dbReference>
<proteinExistence type="inferred from homology"/>
<dbReference type="Gene3D" id="3.90.226.10">
    <property type="entry name" value="2-enoyl-CoA Hydratase, Chain A, domain 1"/>
    <property type="match status" value="1"/>
</dbReference>
<dbReference type="PANTHER" id="PTHR11941">
    <property type="entry name" value="ENOYL-COA HYDRATASE-RELATED"/>
    <property type="match status" value="1"/>
</dbReference>
<sequence length="267" mass="28148">MTITSNVEDRIGTITIDRAEKLNALDPEHLRALRRHLAGLSSNPGVNVIVITGAGGRAFCVGADLTSAPASDAGVAEAFPMDLEQSGENGLYIRLFDLSGLQIRKPVIAAVNGFCLGGGLELALQCDLVVASDSASFGLPEVAVASVPGGGGATNLMRAIPRAVAMRMLLTGERIDAQRALAVGLVSDVWPAERFADETNALARRIADNGPLAVQMAKMLASQTATMPGLQAFQLTELAWGLLRDTADRREGRQAFAEKRKPAYIGR</sequence>
<gene>
    <name evidence="4" type="ORF">CHT98_07640</name>
</gene>
<dbReference type="PROSITE" id="PS00166">
    <property type="entry name" value="ENOYL_COA_HYDRATASE"/>
    <property type="match status" value="1"/>
</dbReference>